<evidence type="ECO:0000256" key="4">
    <source>
        <dbReference type="ARBA" id="ARBA00022824"/>
    </source>
</evidence>
<dbReference type="Gene3D" id="1.10.3270.10">
    <property type="entry name" value="HMGR, N-terminal domain"/>
    <property type="match status" value="1"/>
</dbReference>
<evidence type="ECO:0000256" key="8">
    <source>
        <dbReference type="ARBA" id="ARBA00023136"/>
    </source>
</evidence>
<feature type="transmembrane region" description="Helical" evidence="9">
    <location>
        <begin position="250"/>
        <end position="270"/>
    </location>
</feature>
<dbReference type="InterPro" id="IPR023076">
    <property type="entry name" value="HMG_CoA_Rdtase_CS"/>
</dbReference>
<dbReference type="FunFam" id="1.10.3270.10:FF:000001">
    <property type="entry name" value="3-hydroxy-3-methylglutaryl coenzyme A reductase"/>
    <property type="match status" value="1"/>
</dbReference>
<dbReference type="CDD" id="cd00643">
    <property type="entry name" value="HMG-CoA_reductase_classI"/>
    <property type="match status" value="1"/>
</dbReference>
<dbReference type="GO" id="GO:0005778">
    <property type="term" value="C:peroxisomal membrane"/>
    <property type="evidence" value="ECO:0007669"/>
    <property type="project" value="TreeGrafter"/>
</dbReference>
<comment type="pathway">
    <text evidence="9">Metabolic intermediate biosynthesis; (R)-mevalonate biosynthesis; (R)-mevalonate from acetyl-CoA: step 3/3.</text>
</comment>
<feature type="region of interest" description="Disordered" evidence="10">
    <location>
        <begin position="1221"/>
        <end position="1257"/>
    </location>
</feature>
<dbReference type="InterPro" id="IPR002202">
    <property type="entry name" value="HMG_CoA_Rdtase"/>
</dbReference>
<feature type="domain" description="SSD" evidence="11">
    <location>
        <begin position="251"/>
        <end position="409"/>
    </location>
</feature>
<evidence type="ECO:0000313" key="13">
    <source>
        <dbReference type="Proteomes" id="UP000724874"/>
    </source>
</evidence>
<keyword evidence="3 9" id="KW-0812">Transmembrane</keyword>
<dbReference type="PROSITE" id="PS50156">
    <property type="entry name" value="SSD"/>
    <property type="match status" value="1"/>
</dbReference>
<feature type="transmembrane region" description="Helical" evidence="9">
    <location>
        <begin position="282"/>
        <end position="304"/>
    </location>
</feature>
<feature type="transmembrane region" description="Helical" evidence="9">
    <location>
        <begin position="20"/>
        <end position="38"/>
    </location>
</feature>
<dbReference type="InterPro" id="IPR053958">
    <property type="entry name" value="HMGCR/SNAP/NPC1-like_SSD"/>
</dbReference>
<name>A0A9P5NK05_GYMJU</name>
<keyword evidence="6 9" id="KW-1133">Transmembrane helix</keyword>
<dbReference type="Proteomes" id="UP000724874">
    <property type="component" value="Unassembled WGS sequence"/>
</dbReference>
<comment type="subcellular location">
    <subcellularLocation>
        <location evidence="1 9">Endoplasmic reticulum membrane</location>
        <topology evidence="1 9">Multi-pass membrane protein</topology>
    </subcellularLocation>
</comment>
<dbReference type="Gene3D" id="3.90.770.10">
    <property type="entry name" value="3-hydroxy-3-methylglutaryl-coenzyme A Reductase, Chain A, domain 2"/>
    <property type="match status" value="1"/>
</dbReference>
<reference evidence="12" key="1">
    <citation type="submission" date="2020-11" db="EMBL/GenBank/DDBJ databases">
        <authorList>
            <consortium name="DOE Joint Genome Institute"/>
            <person name="Ahrendt S."/>
            <person name="Riley R."/>
            <person name="Andreopoulos W."/>
            <person name="LaButti K."/>
            <person name="Pangilinan J."/>
            <person name="Ruiz-duenas F.J."/>
            <person name="Barrasa J.M."/>
            <person name="Sanchez-Garcia M."/>
            <person name="Camarero S."/>
            <person name="Miyauchi S."/>
            <person name="Serrano A."/>
            <person name="Linde D."/>
            <person name="Babiker R."/>
            <person name="Drula E."/>
            <person name="Ayuso-Fernandez I."/>
            <person name="Pacheco R."/>
            <person name="Padilla G."/>
            <person name="Ferreira P."/>
            <person name="Barriuso J."/>
            <person name="Kellner H."/>
            <person name="Castanera R."/>
            <person name="Alfaro M."/>
            <person name="Ramirez L."/>
            <person name="Pisabarro A.G."/>
            <person name="Kuo A."/>
            <person name="Tritt A."/>
            <person name="Lipzen A."/>
            <person name="He G."/>
            <person name="Yan M."/>
            <person name="Ng V."/>
            <person name="Cullen D."/>
            <person name="Martin F."/>
            <person name="Rosso M.-N."/>
            <person name="Henrissat B."/>
            <person name="Hibbett D."/>
            <person name="Martinez A.T."/>
            <person name="Grigoriev I.V."/>
        </authorList>
    </citation>
    <scope>NUCLEOTIDE SEQUENCE</scope>
    <source>
        <strain evidence="12">AH 44721</strain>
    </source>
</reference>
<dbReference type="SUPFAM" id="SSF55035">
    <property type="entry name" value="NAD-binding domain of HMG-CoA reductase"/>
    <property type="match status" value="1"/>
</dbReference>
<evidence type="ECO:0000256" key="1">
    <source>
        <dbReference type="ARBA" id="ARBA00004477"/>
    </source>
</evidence>
<dbReference type="InterPro" id="IPR004554">
    <property type="entry name" value="HMG_CoA_Rdtase_eu_arc"/>
</dbReference>
<comment type="similarity">
    <text evidence="2 9">Belongs to the HMG-CoA reductase family.</text>
</comment>
<evidence type="ECO:0000256" key="2">
    <source>
        <dbReference type="ARBA" id="ARBA00007661"/>
    </source>
</evidence>
<feature type="region of interest" description="Disordered" evidence="10">
    <location>
        <begin position="746"/>
        <end position="780"/>
    </location>
</feature>
<dbReference type="PROSITE" id="PS50065">
    <property type="entry name" value="HMG_COA_REDUCTASE_4"/>
    <property type="match status" value="1"/>
</dbReference>
<dbReference type="InterPro" id="IPR009023">
    <property type="entry name" value="HMG_CoA_Rdtase_NAD(P)-bd_sf"/>
</dbReference>
<evidence type="ECO:0000256" key="9">
    <source>
        <dbReference type="RuleBase" id="RU361219"/>
    </source>
</evidence>
<comment type="catalytic activity">
    <reaction evidence="9">
        <text>(R)-mevalonate + 2 NADP(+) + CoA = (3S)-3-hydroxy-3-methylglutaryl-CoA + 2 NADPH + 2 H(+)</text>
        <dbReference type="Rhea" id="RHEA:15989"/>
        <dbReference type="ChEBI" id="CHEBI:15378"/>
        <dbReference type="ChEBI" id="CHEBI:36464"/>
        <dbReference type="ChEBI" id="CHEBI:43074"/>
        <dbReference type="ChEBI" id="CHEBI:57287"/>
        <dbReference type="ChEBI" id="CHEBI:57783"/>
        <dbReference type="ChEBI" id="CHEBI:58349"/>
        <dbReference type="EC" id="1.1.1.34"/>
    </reaction>
</comment>
<sequence>MRALFRPFALHAAYTPIETIVFFCIIGTLAYFHILSAIKHSAFLDPTQTTYAAPTLRPTHALYRLGEWVGVRESSWFHAVKTKTDTVLELQQVIVTLDVAINPEYQGVSLSQPPLSTSTINLTEYLVNTFQTPSGKTYSSICHRPSLNPLNQSTEPSEESAVADGPCFTLQQAGPRSFIQTLAFKPGTREEFVNALVFTDESGVKFEVDSGKLSNDMLPIGQMKNGFWVAYAARALVIRFWDLAKKADSLDILLILAGYILMHTTFYLLLTRSRALGSSFWLPLAIFSSAILALLIALPIAMAIKIPIDPVALTEALPFLVCTVGFDKPLRLARAVFHHPHLTVPPSLVSPAPKIITESLSLVYQPIIRDYILEIAVLTVGAEVCALAALILAVDCLLLCTYLAAILGVMVEVTSKCYGSARSPASSQDPPPKSAECIAGWGEGQMRRGSRSKGGEVHKQDNPVARLKLLLIASFLTLHILNLITPLTPTRHNTSPTHGQVNVRKVDITAPGIRSVLHSLVEASAVDLEAADSMDGEVISKDMLVKVSPPVYIRVVLPSSMLNTKASYASAHHYYTQEQEKRLSLPLAYISTTHKSTSELLEAFMSSWTRLVGDPILSKWIVVMLAISVALNGYLLKGIAAGVVGARVGSLSSFGLKGGVRFEGVGPEEGEREHAVPEVPAYVEKESKEVAVAPPSAPAPPARVIVAAPPSPKKKVIVEPRTPIEPLPTVGTFTLEDVDRKLENARSTRRLTITSASNRPDASGPTPPSSSSSSGDSAEGGVVVDNVRSLEECIDIFENGPRPLSASLALLNDEEVILLTQNGKIAAYALEKVLGMSELERAVRIRRALISRASRTQTLESSDIPLTNYDYSRVIGACCENVVGYIPLPLGIAGPLNVDGQLFPIPMATAEGTLVASTSRGCKALNAGGGVTTVLTQDAMTRGPAIDFPSITMAADAKMWIDSEDGYETLKEAFESTSRFAKLKSLKTALAGRTLFVRFATATGDAMGMNMISKGTEKALEVLQQHYPPMVILALSGNYCTDKKPAAINWIEGRGKSVVAEAVVPGKIVTSVLKTTVAALVNLNTKKNLVGSAMAGSIGGFNAHAANILTAVFLATGQDPAQNVESSNCMTLMEAVNDGQDLLMTVSMPCIEVGTVGGGTVLAPQQSVLELLGMKGAHPTHPGQNAQALARLIAAAVMAGELSLLSALAAGHLIRAHMAHNRSQTNTPAPSAPPTPAPVLGPLTPSSSTASLPPYKR</sequence>
<dbReference type="EC" id="1.1.1.34" evidence="9"/>
<gene>
    <name evidence="12" type="ORF">CPB84DRAFT_1815579</name>
</gene>
<dbReference type="Gene3D" id="3.30.70.420">
    <property type="entry name" value="Hydroxymethylglutaryl-CoA reductase, class I/II, NAD/NADP-binding domain"/>
    <property type="match status" value="1"/>
</dbReference>
<feature type="compositionally biased region" description="Low complexity" evidence="10">
    <location>
        <begin position="1240"/>
        <end position="1257"/>
    </location>
</feature>
<keyword evidence="13" id="KW-1185">Reference proteome</keyword>
<dbReference type="GO" id="GO:0004420">
    <property type="term" value="F:hydroxymethylglutaryl-CoA reductase (NADPH) activity"/>
    <property type="evidence" value="ECO:0007669"/>
    <property type="project" value="UniProtKB-EC"/>
</dbReference>
<keyword evidence="7 9" id="KW-0560">Oxidoreductase</keyword>
<proteinExistence type="inferred from homology"/>
<feature type="compositionally biased region" description="Pro residues" evidence="10">
    <location>
        <begin position="1230"/>
        <end position="1239"/>
    </location>
</feature>
<dbReference type="PROSITE" id="PS00318">
    <property type="entry name" value="HMG_COA_REDUCTASE_2"/>
    <property type="match status" value="1"/>
</dbReference>
<dbReference type="Pfam" id="PF00368">
    <property type="entry name" value="HMG-CoA_red"/>
    <property type="match status" value="1"/>
</dbReference>
<accession>A0A9P5NK05</accession>
<evidence type="ECO:0000256" key="6">
    <source>
        <dbReference type="ARBA" id="ARBA00022989"/>
    </source>
</evidence>
<dbReference type="EMBL" id="JADNYJ010000051">
    <property type="protein sequence ID" value="KAF8899776.1"/>
    <property type="molecule type" value="Genomic_DNA"/>
</dbReference>
<evidence type="ECO:0000256" key="10">
    <source>
        <dbReference type="SAM" id="MobiDB-lite"/>
    </source>
</evidence>
<feature type="compositionally biased region" description="Low complexity" evidence="10">
    <location>
        <begin position="760"/>
        <end position="777"/>
    </location>
</feature>
<dbReference type="SUPFAM" id="SSF56542">
    <property type="entry name" value="Substrate-binding domain of HMG-CoA reductase"/>
    <property type="match status" value="1"/>
</dbReference>
<keyword evidence="5 9" id="KW-0521">NADP</keyword>
<keyword evidence="4 9" id="KW-0256">Endoplasmic reticulum</keyword>
<dbReference type="GO" id="GO:0015936">
    <property type="term" value="P:coenzyme A metabolic process"/>
    <property type="evidence" value="ECO:0007669"/>
    <property type="project" value="InterPro"/>
</dbReference>
<dbReference type="PROSITE" id="PS01192">
    <property type="entry name" value="HMG_COA_REDUCTASE_3"/>
    <property type="match status" value="1"/>
</dbReference>
<dbReference type="OrthoDB" id="310654at2759"/>
<dbReference type="PANTHER" id="PTHR10572:SF24">
    <property type="entry name" value="3-HYDROXY-3-METHYLGLUTARYL-COENZYME A REDUCTASE"/>
    <property type="match status" value="1"/>
</dbReference>
<comment type="caution">
    <text evidence="12">The sequence shown here is derived from an EMBL/GenBank/DDBJ whole genome shotgun (WGS) entry which is preliminary data.</text>
</comment>
<dbReference type="PRINTS" id="PR00071">
    <property type="entry name" value="HMGCOARDTASE"/>
</dbReference>
<dbReference type="AlphaFoldDB" id="A0A9P5NK05"/>
<dbReference type="PANTHER" id="PTHR10572">
    <property type="entry name" value="3-HYDROXY-3-METHYLGLUTARYL-COENZYME A REDUCTASE"/>
    <property type="match status" value="1"/>
</dbReference>
<protein>
    <recommendedName>
        <fullName evidence="9">3-hydroxy-3-methylglutaryl coenzyme A reductase</fullName>
        <shortName evidence="9">HMG-CoA reductase</shortName>
        <ecNumber evidence="9">1.1.1.34</ecNumber>
    </recommendedName>
</protein>
<dbReference type="FunFam" id="3.90.770.10:FF:000001">
    <property type="entry name" value="3-hydroxy-3-methylglutaryl coenzyme A reductase"/>
    <property type="match status" value="1"/>
</dbReference>
<evidence type="ECO:0000256" key="3">
    <source>
        <dbReference type="ARBA" id="ARBA00022692"/>
    </source>
</evidence>
<evidence type="ECO:0000256" key="7">
    <source>
        <dbReference type="ARBA" id="ARBA00023002"/>
    </source>
</evidence>
<dbReference type="InterPro" id="IPR009029">
    <property type="entry name" value="HMG_CoA_Rdtase_sub-bd_dom_sf"/>
</dbReference>
<dbReference type="GO" id="GO:0008299">
    <property type="term" value="P:isoprenoid biosynthetic process"/>
    <property type="evidence" value="ECO:0007669"/>
    <property type="project" value="InterPro"/>
</dbReference>
<dbReference type="GO" id="GO:0005789">
    <property type="term" value="C:endoplasmic reticulum membrane"/>
    <property type="evidence" value="ECO:0007669"/>
    <property type="project" value="UniProtKB-SubCell"/>
</dbReference>
<dbReference type="GO" id="GO:0006696">
    <property type="term" value="P:ergosterol biosynthetic process"/>
    <property type="evidence" value="ECO:0007669"/>
    <property type="project" value="TreeGrafter"/>
</dbReference>
<dbReference type="InterPro" id="IPR023282">
    <property type="entry name" value="HMG_CoA_Rdtase_N"/>
</dbReference>
<dbReference type="InterPro" id="IPR023074">
    <property type="entry name" value="HMG_CoA_Rdtase_cat_sf"/>
</dbReference>
<evidence type="ECO:0000256" key="5">
    <source>
        <dbReference type="ARBA" id="ARBA00022857"/>
    </source>
</evidence>
<dbReference type="NCBIfam" id="TIGR00533">
    <property type="entry name" value="HMG_CoA_R_NADP"/>
    <property type="match status" value="1"/>
</dbReference>
<dbReference type="FunFam" id="3.30.70.420:FF:000001">
    <property type="entry name" value="3-hydroxy-3-methylglutaryl coenzyme A reductase"/>
    <property type="match status" value="1"/>
</dbReference>
<keyword evidence="8 9" id="KW-0472">Membrane</keyword>
<dbReference type="Pfam" id="PF12349">
    <property type="entry name" value="Sterol-sensing"/>
    <property type="match status" value="1"/>
</dbReference>
<evidence type="ECO:0000259" key="11">
    <source>
        <dbReference type="PROSITE" id="PS50156"/>
    </source>
</evidence>
<organism evidence="12 13">
    <name type="scientific">Gymnopilus junonius</name>
    <name type="common">Spectacular rustgill mushroom</name>
    <name type="synonym">Gymnopilus spectabilis subsp. junonius</name>
    <dbReference type="NCBI Taxonomy" id="109634"/>
    <lineage>
        <taxon>Eukaryota</taxon>
        <taxon>Fungi</taxon>
        <taxon>Dikarya</taxon>
        <taxon>Basidiomycota</taxon>
        <taxon>Agaricomycotina</taxon>
        <taxon>Agaricomycetes</taxon>
        <taxon>Agaricomycetidae</taxon>
        <taxon>Agaricales</taxon>
        <taxon>Agaricineae</taxon>
        <taxon>Hymenogastraceae</taxon>
        <taxon>Gymnopilus</taxon>
    </lineage>
</organism>
<dbReference type="PROSITE" id="PS00066">
    <property type="entry name" value="HMG_COA_REDUCTASE_1"/>
    <property type="match status" value="1"/>
</dbReference>
<evidence type="ECO:0000313" key="12">
    <source>
        <dbReference type="EMBL" id="KAF8899776.1"/>
    </source>
</evidence>
<dbReference type="InterPro" id="IPR000731">
    <property type="entry name" value="SSD"/>
</dbReference>